<evidence type="ECO:0000313" key="3">
    <source>
        <dbReference type="Proteomes" id="UP001162060"/>
    </source>
</evidence>
<proteinExistence type="predicted"/>
<protein>
    <submittedName>
        <fullName evidence="2">Uncharacterized protein</fullName>
    </submittedName>
</protein>
<feature type="compositionally biased region" description="Low complexity" evidence="1">
    <location>
        <begin position="76"/>
        <end position="89"/>
    </location>
</feature>
<gene>
    <name evidence="2" type="ORF">PM001_LOCUS25543</name>
</gene>
<name>A0AAV1V4I9_9STRA</name>
<sequence length="180" mass="18591">MRAAEEGSSFASVSGDPSPAFAILQQAVPVVNSPRGESPRATATSAASAAGAATRNKDEPAIELSYSSKSDDASDSKAASPASGSPGADTARARITGSGEHGAIMSTIVGPSDFLTNPRLTRVHLTLERVLMMVMHLCATARKETRGIELLLVSVLVLTPIKRLGTAMSCAMLPKWSLLG</sequence>
<dbReference type="EMBL" id="CAKLBY020000258">
    <property type="protein sequence ID" value="CAK7940393.1"/>
    <property type="molecule type" value="Genomic_DNA"/>
</dbReference>
<feature type="region of interest" description="Disordered" evidence="1">
    <location>
        <begin position="32"/>
        <end position="93"/>
    </location>
</feature>
<dbReference type="AlphaFoldDB" id="A0AAV1V4I9"/>
<organism evidence="2 3">
    <name type="scientific">Peronospora matthiolae</name>
    <dbReference type="NCBI Taxonomy" id="2874970"/>
    <lineage>
        <taxon>Eukaryota</taxon>
        <taxon>Sar</taxon>
        <taxon>Stramenopiles</taxon>
        <taxon>Oomycota</taxon>
        <taxon>Peronosporomycetes</taxon>
        <taxon>Peronosporales</taxon>
        <taxon>Peronosporaceae</taxon>
        <taxon>Peronospora</taxon>
    </lineage>
</organism>
<evidence type="ECO:0000313" key="2">
    <source>
        <dbReference type="EMBL" id="CAK7940393.1"/>
    </source>
</evidence>
<evidence type="ECO:0000256" key="1">
    <source>
        <dbReference type="SAM" id="MobiDB-lite"/>
    </source>
</evidence>
<reference evidence="2" key="1">
    <citation type="submission" date="2024-01" db="EMBL/GenBank/DDBJ databases">
        <authorList>
            <person name="Webb A."/>
        </authorList>
    </citation>
    <scope>NUCLEOTIDE SEQUENCE</scope>
    <source>
        <strain evidence="2">Pm1</strain>
    </source>
</reference>
<dbReference type="Proteomes" id="UP001162060">
    <property type="component" value="Unassembled WGS sequence"/>
</dbReference>
<comment type="caution">
    <text evidence="2">The sequence shown here is derived from an EMBL/GenBank/DDBJ whole genome shotgun (WGS) entry which is preliminary data.</text>
</comment>
<accession>A0AAV1V4I9</accession>
<feature type="compositionally biased region" description="Low complexity" evidence="1">
    <location>
        <begin position="41"/>
        <end position="54"/>
    </location>
</feature>